<dbReference type="STRING" id="74348.SAMN04488523_1045"/>
<dbReference type="InterPro" id="IPR012337">
    <property type="entry name" value="RNaseH-like_sf"/>
</dbReference>
<name>A0A1I1WPA7_9RHOB</name>
<dbReference type="OrthoDB" id="5705783at2"/>
<dbReference type="Gene3D" id="3.30.420.10">
    <property type="entry name" value="Ribonuclease H-like superfamily/Ribonuclease H"/>
    <property type="match status" value="1"/>
</dbReference>
<dbReference type="GO" id="GO:0003676">
    <property type="term" value="F:nucleic acid binding"/>
    <property type="evidence" value="ECO:0007669"/>
    <property type="project" value="InterPro"/>
</dbReference>
<dbReference type="Proteomes" id="UP000198977">
    <property type="component" value="Unassembled WGS sequence"/>
</dbReference>
<organism evidence="1 2">
    <name type="scientific">Sulfitobacter brevis</name>
    <dbReference type="NCBI Taxonomy" id="74348"/>
    <lineage>
        <taxon>Bacteria</taxon>
        <taxon>Pseudomonadati</taxon>
        <taxon>Pseudomonadota</taxon>
        <taxon>Alphaproteobacteria</taxon>
        <taxon>Rhodobacterales</taxon>
        <taxon>Roseobacteraceae</taxon>
        <taxon>Sulfitobacter</taxon>
    </lineage>
</organism>
<keyword evidence="2" id="KW-1185">Reference proteome</keyword>
<evidence type="ECO:0000313" key="2">
    <source>
        <dbReference type="Proteomes" id="UP000198977"/>
    </source>
</evidence>
<reference evidence="1 2" key="1">
    <citation type="submission" date="2016-10" db="EMBL/GenBank/DDBJ databases">
        <authorList>
            <person name="de Groot N.N."/>
        </authorList>
    </citation>
    <scope>NUCLEOTIDE SEQUENCE [LARGE SCALE GENOMIC DNA]</scope>
    <source>
        <strain evidence="1 2">DSM 11443</strain>
    </source>
</reference>
<dbReference type="EMBL" id="FOMW01000004">
    <property type="protein sequence ID" value="SFD95253.1"/>
    <property type="molecule type" value="Genomic_DNA"/>
</dbReference>
<sequence length="166" mass="18726">MFKTPVFIDFEASSLAEDSWPIEVGLAWLDGRKIITHSSLIRPRPDWSPNAWHEDSAKIHKIPLVDLNDAPVTEEVAGWLYKLIAGRPIISDAPSFDERWLRMLAGEQSWCKIHSLDEALTWAFSSQGKIEPGKLGLAYRIMASQDTLHRAGPDAAAHAQLWRKLM</sequence>
<proteinExistence type="predicted"/>
<dbReference type="SUPFAM" id="SSF53098">
    <property type="entry name" value="Ribonuclease H-like"/>
    <property type="match status" value="1"/>
</dbReference>
<gene>
    <name evidence="1" type="ORF">SAMN04488523_1045</name>
</gene>
<accession>A0A1I1WPA7</accession>
<dbReference type="InterPro" id="IPR036397">
    <property type="entry name" value="RNaseH_sf"/>
</dbReference>
<protein>
    <recommendedName>
        <fullName evidence="3">DNA polymerase III, epsilon subunit</fullName>
    </recommendedName>
</protein>
<evidence type="ECO:0008006" key="3">
    <source>
        <dbReference type="Google" id="ProtNLM"/>
    </source>
</evidence>
<dbReference type="RefSeq" id="WP_093922953.1">
    <property type="nucleotide sequence ID" value="NZ_FOMW01000004.1"/>
</dbReference>
<evidence type="ECO:0000313" key="1">
    <source>
        <dbReference type="EMBL" id="SFD95253.1"/>
    </source>
</evidence>
<dbReference type="AlphaFoldDB" id="A0A1I1WPA7"/>